<proteinExistence type="predicted"/>
<comment type="caution">
    <text evidence="2">The sequence shown here is derived from an EMBL/GenBank/DDBJ whole genome shotgun (WGS) entry which is preliminary data.</text>
</comment>
<evidence type="ECO:0000313" key="3">
    <source>
        <dbReference type="Proteomes" id="UP000003052"/>
    </source>
</evidence>
<dbReference type="Proteomes" id="UP000003052">
    <property type="component" value="Unassembled WGS sequence"/>
</dbReference>
<protein>
    <submittedName>
        <fullName evidence="2">Uncharacterized protein</fullName>
    </submittedName>
</protein>
<dbReference type="AlphaFoldDB" id="E7RKR9"/>
<evidence type="ECO:0000313" key="2">
    <source>
        <dbReference type="EMBL" id="EGA88499.1"/>
    </source>
</evidence>
<sequence length="120" mass="13103">MRGSGEIRTGGRCLCSVPGKYARSAKLMRGPDEIRARDELTHAPTKIRTGGRCLCAVPAKYARAGSLRTLRRKYARVSGAYARAWKNTRAPAKLRAPPQKPAKPNTPITQKSTAEKSAVR</sequence>
<dbReference type="EMBL" id="AEPB01000057">
    <property type="protein sequence ID" value="EGA88499.1"/>
    <property type="molecule type" value="Genomic_DNA"/>
</dbReference>
<reference evidence="2 3" key="1">
    <citation type="journal article" date="2011" name="J. Bacteriol.">
        <title>The Draft Genome of Planococcus donghaensis MPA1U2 Reveals Nonsporulation Pathways Controlled by a Conserved Spo0A Regulon.</title>
        <authorList>
            <person name="Pearson M.D."/>
            <person name="Noller H.F."/>
        </authorList>
    </citation>
    <scope>NUCLEOTIDE SEQUENCE [LARGE SCALE GENOMIC DNA]</scope>
    <source>
        <strain evidence="2 3">MPA1U2</strain>
    </source>
</reference>
<accession>E7RKR9</accession>
<gene>
    <name evidence="2" type="ORF">GPDM_15469</name>
</gene>
<name>E7RKR9_9BACL</name>
<feature type="region of interest" description="Disordered" evidence="1">
    <location>
        <begin position="86"/>
        <end position="120"/>
    </location>
</feature>
<evidence type="ECO:0000256" key="1">
    <source>
        <dbReference type="SAM" id="MobiDB-lite"/>
    </source>
</evidence>
<organism evidence="2 3">
    <name type="scientific">Planococcus donghaensis MPA1U2</name>
    <dbReference type="NCBI Taxonomy" id="933115"/>
    <lineage>
        <taxon>Bacteria</taxon>
        <taxon>Bacillati</taxon>
        <taxon>Bacillota</taxon>
        <taxon>Bacilli</taxon>
        <taxon>Bacillales</taxon>
        <taxon>Caryophanaceae</taxon>
        <taxon>Planococcus</taxon>
    </lineage>
</organism>